<accession>A0A067MWV8</accession>
<sequence>MAEFSIQTRSPSPVEDLANYDHERAMSVSDRLVHNFTVPIYRLPSEILLDISEIAGWNDEQCRVLARRAPFNVSQVSRFWRSVALKAPTLWTKIDETTARVGHLYISRS</sequence>
<dbReference type="AlphaFoldDB" id="A0A067MWV8"/>
<dbReference type="InParanoid" id="A0A067MWV8"/>
<dbReference type="Gene3D" id="1.20.1280.50">
    <property type="match status" value="1"/>
</dbReference>
<keyword evidence="3" id="KW-1185">Reference proteome</keyword>
<dbReference type="InterPro" id="IPR036047">
    <property type="entry name" value="F-box-like_dom_sf"/>
</dbReference>
<dbReference type="InterPro" id="IPR001810">
    <property type="entry name" value="F-box_dom"/>
</dbReference>
<dbReference type="Proteomes" id="UP000027195">
    <property type="component" value="Unassembled WGS sequence"/>
</dbReference>
<dbReference type="SUPFAM" id="SSF81383">
    <property type="entry name" value="F-box domain"/>
    <property type="match status" value="1"/>
</dbReference>
<evidence type="ECO:0000259" key="1">
    <source>
        <dbReference type="Pfam" id="PF12937"/>
    </source>
</evidence>
<reference evidence="3" key="1">
    <citation type="journal article" date="2014" name="Proc. Natl. Acad. Sci. U.S.A.">
        <title>Extensive sampling of basidiomycete genomes demonstrates inadequacy of the white-rot/brown-rot paradigm for wood decay fungi.</title>
        <authorList>
            <person name="Riley R."/>
            <person name="Salamov A.A."/>
            <person name="Brown D.W."/>
            <person name="Nagy L.G."/>
            <person name="Floudas D."/>
            <person name="Held B.W."/>
            <person name="Levasseur A."/>
            <person name="Lombard V."/>
            <person name="Morin E."/>
            <person name="Otillar R."/>
            <person name="Lindquist E.A."/>
            <person name="Sun H."/>
            <person name="LaButti K.M."/>
            <person name="Schmutz J."/>
            <person name="Jabbour D."/>
            <person name="Luo H."/>
            <person name="Baker S.E."/>
            <person name="Pisabarro A.G."/>
            <person name="Walton J.D."/>
            <person name="Blanchette R.A."/>
            <person name="Henrissat B."/>
            <person name="Martin F."/>
            <person name="Cullen D."/>
            <person name="Hibbett D.S."/>
            <person name="Grigoriev I.V."/>
        </authorList>
    </citation>
    <scope>NUCLEOTIDE SEQUENCE [LARGE SCALE GENOMIC DNA]</scope>
    <source>
        <strain evidence="3">FD-172 SS1</strain>
    </source>
</reference>
<name>A0A067MWV8_BOTB1</name>
<dbReference type="HOGENOM" id="CLU_2183507_0_0_1"/>
<proteinExistence type="predicted"/>
<gene>
    <name evidence="2" type="ORF">BOTBODRAFT_186750</name>
</gene>
<evidence type="ECO:0000313" key="3">
    <source>
        <dbReference type="Proteomes" id="UP000027195"/>
    </source>
</evidence>
<feature type="domain" description="F-box" evidence="1">
    <location>
        <begin position="41"/>
        <end position="95"/>
    </location>
</feature>
<dbReference type="Pfam" id="PF12937">
    <property type="entry name" value="F-box-like"/>
    <property type="match status" value="1"/>
</dbReference>
<dbReference type="OrthoDB" id="3365698at2759"/>
<evidence type="ECO:0000313" key="2">
    <source>
        <dbReference type="EMBL" id="KDQ16041.1"/>
    </source>
</evidence>
<protein>
    <recommendedName>
        <fullName evidence="1">F-box domain-containing protein</fullName>
    </recommendedName>
</protein>
<organism evidence="2 3">
    <name type="scientific">Botryobasidium botryosum (strain FD-172 SS1)</name>
    <dbReference type="NCBI Taxonomy" id="930990"/>
    <lineage>
        <taxon>Eukaryota</taxon>
        <taxon>Fungi</taxon>
        <taxon>Dikarya</taxon>
        <taxon>Basidiomycota</taxon>
        <taxon>Agaricomycotina</taxon>
        <taxon>Agaricomycetes</taxon>
        <taxon>Cantharellales</taxon>
        <taxon>Botryobasidiaceae</taxon>
        <taxon>Botryobasidium</taxon>
    </lineage>
</organism>
<dbReference type="EMBL" id="KL198029">
    <property type="protein sequence ID" value="KDQ16041.1"/>
    <property type="molecule type" value="Genomic_DNA"/>
</dbReference>